<evidence type="ECO:0000313" key="2">
    <source>
        <dbReference type="EMBL" id="KAF7280451.1"/>
    </source>
</evidence>
<gene>
    <name evidence="2" type="ORF">GWI33_005847</name>
</gene>
<evidence type="ECO:0000256" key="1">
    <source>
        <dbReference type="SAM" id="MobiDB-lite"/>
    </source>
</evidence>
<sequence>MHLLFEKCIPRTGQTHDSSPSRSDSPCAQIFRRNPPNTPSFQRNCARKRSQSFADSRDSWRPRGTLAPIVLRYSSKNHNNKSERVLHHSHETVRSYPGGNGDDDAIVNVDVVQSRRVRDAHGVKAAT</sequence>
<name>A0A834MDD5_RHYFE</name>
<comment type="caution">
    <text evidence="2">The sequence shown here is derived from an EMBL/GenBank/DDBJ whole genome shotgun (WGS) entry which is preliminary data.</text>
</comment>
<reference evidence="2" key="1">
    <citation type="submission" date="2020-08" db="EMBL/GenBank/DDBJ databases">
        <title>Genome sequencing and assembly of the red palm weevil Rhynchophorus ferrugineus.</title>
        <authorList>
            <person name="Dias G.B."/>
            <person name="Bergman C.M."/>
            <person name="Manee M."/>
        </authorList>
    </citation>
    <scope>NUCLEOTIDE SEQUENCE</scope>
    <source>
        <strain evidence="2">AA-2017</strain>
        <tissue evidence="2">Whole larva</tissue>
    </source>
</reference>
<feature type="region of interest" description="Disordered" evidence="1">
    <location>
        <begin position="7"/>
        <end position="61"/>
    </location>
</feature>
<feature type="compositionally biased region" description="Polar residues" evidence="1">
    <location>
        <begin position="12"/>
        <end position="26"/>
    </location>
</feature>
<keyword evidence="3" id="KW-1185">Reference proteome</keyword>
<proteinExistence type="predicted"/>
<evidence type="ECO:0000313" key="3">
    <source>
        <dbReference type="Proteomes" id="UP000625711"/>
    </source>
</evidence>
<organism evidence="2 3">
    <name type="scientific">Rhynchophorus ferrugineus</name>
    <name type="common">Red palm weevil</name>
    <name type="synonym">Curculio ferrugineus</name>
    <dbReference type="NCBI Taxonomy" id="354439"/>
    <lineage>
        <taxon>Eukaryota</taxon>
        <taxon>Metazoa</taxon>
        <taxon>Ecdysozoa</taxon>
        <taxon>Arthropoda</taxon>
        <taxon>Hexapoda</taxon>
        <taxon>Insecta</taxon>
        <taxon>Pterygota</taxon>
        <taxon>Neoptera</taxon>
        <taxon>Endopterygota</taxon>
        <taxon>Coleoptera</taxon>
        <taxon>Polyphaga</taxon>
        <taxon>Cucujiformia</taxon>
        <taxon>Curculionidae</taxon>
        <taxon>Dryophthorinae</taxon>
        <taxon>Rhynchophorus</taxon>
    </lineage>
</organism>
<protein>
    <submittedName>
        <fullName evidence="2">Uncharacterized protein</fullName>
    </submittedName>
</protein>
<dbReference type="AlphaFoldDB" id="A0A834MDD5"/>
<dbReference type="EMBL" id="JAACXV010000295">
    <property type="protein sequence ID" value="KAF7280451.1"/>
    <property type="molecule type" value="Genomic_DNA"/>
</dbReference>
<accession>A0A834MDD5</accession>
<dbReference type="Proteomes" id="UP000625711">
    <property type="component" value="Unassembled WGS sequence"/>
</dbReference>